<dbReference type="CDD" id="cd04301">
    <property type="entry name" value="NAT_SF"/>
    <property type="match status" value="1"/>
</dbReference>
<reference evidence="4 6" key="1">
    <citation type="submission" date="2016-10" db="EMBL/GenBank/DDBJ databases">
        <authorList>
            <person name="de Groot N.N."/>
        </authorList>
    </citation>
    <scope>NUCLEOTIDE SEQUENCE [LARGE SCALE GENOMIC DNA]</scope>
    <source>
        <strain evidence="4 6">WG14</strain>
    </source>
</reference>
<dbReference type="RefSeq" id="WP_091404331.1">
    <property type="nucleotide sequence ID" value="NZ_FMYV01000005.1"/>
</dbReference>
<dbReference type="PANTHER" id="PTHR43420:SF47">
    <property type="entry name" value="N-ACETYLTRANSFERASE DOMAIN-CONTAINING PROTEIN"/>
    <property type="match status" value="1"/>
</dbReference>
<evidence type="ECO:0000313" key="4">
    <source>
        <dbReference type="EMBL" id="SDC63091.1"/>
    </source>
</evidence>
<dbReference type="GO" id="GO:0016747">
    <property type="term" value="F:acyltransferase activity, transferring groups other than amino-acyl groups"/>
    <property type="evidence" value="ECO:0007669"/>
    <property type="project" value="InterPro"/>
</dbReference>
<feature type="domain" description="N-acetyltransferase" evidence="3">
    <location>
        <begin position="2"/>
        <end position="154"/>
    </location>
</feature>
<dbReference type="Gene3D" id="3.40.630.30">
    <property type="match status" value="1"/>
</dbReference>
<dbReference type="Proteomes" id="UP000297288">
    <property type="component" value="Unassembled WGS sequence"/>
</dbReference>
<keyword evidence="4" id="KW-0689">Ribosomal protein</keyword>
<keyword evidence="2" id="KW-0012">Acyltransferase</keyword>
<dbReference type="AlphaFoldDB" id="A0A1G6N5Y6"/>
<evidence type="ECO:0000256" key="1">
    <source>
        <dbReference type="ARBA" id="ARBA00022679"/>
    </source>
</evidence>
<protein>
    <submittedName>
        <fullName evidence="5">GNAT family N-acetyltransferase</fullName>
    </submittedName>
    <submittedName>
        <fullName evidence="4">Ribosomal protein S18 acetylase RimI</fullName>
    </submittedName>
</protein>
<dbReference type="PANTHER" id="PTHR43420">
    <property type="entry name" value="ACETYLTRANSFERASE"/>
    <property type="match status" value="1"/>
</dbReference>
<dbReference type="InterPro" id="IPR050680">
    <property type="entry name" value="YpeA/RimI_acetyltransf"/>
</dbReference>
<organism evidence="4 6">
    <name type="scientific">Geotoga petraea</name>
    <dbReference type="NCBI Taxonomy" id="28234"/>
    <lineage>
        <taxon>Bacteria</taxon>
        <taxon>Thermotogati</taxon>
        <taxon>Thermotogota</taxon>
        <taxon>Thermotogae</taxon>
        <taxon>Petrotogales</taxon>
        <taxon>Petrotogaceae</taxon>
        <taxon>Geotoga</taxon>
    </lineage>
</organism>
<sequence>MYSYRSLKDVSPVEVIRLVNDVFKDYIVPIDWNLKSFEKDVKEYSISLNDSFICYDDGTPIGFSIVSHRGELGRIDSIGVLPKYRGEGIASEIIYRTIETLKWKGIKKIILEVEQNEKRAINFYKKHGFKEKRKLISLNLKTDSKEKYDYKYVEEDNIWLKENAFKAKTNLDRKPNWQRHPQTLEKSEDRYRIEKVVEWGYTIGYVVWGENVDNAYIVDASPIDDKTPFKEFISDVVKRVTEKYDSVSVVAVPEDDLLYKALLDNGFKEFLIQVEMEEKIH</sequence>
<dbReference type="Proteomes" id="UP000199322">
    <property type="component" value="Unassembled WGS sequence"/>
</dbReference>
<dbReference type="GO" id="GO:0005840">
    <property type="term" value="C:ribosome"/>
    <property type="evidence" value="ECO:0007669"/>
    <property type="project" value="UniProtKB-KW"/>
</dbReference>
<keyword evidence="1 5" id="KW-0808">Transferase</keyword>
<dbReference type="STRING" id="28234.SAMN04488588_1507"/>
<dbReference type="SUPFAM" id="SSF55729">
    <property type="entry name" value="Acyl-CoA N-acyltransferases (Nat)"/>
    <property type="match status" value="1"/>
</dbReference>
<evidence type="ECO:0000313" key="5">
    <source>
        <dbReference type="EMBL" id="TGG87225.1"/>
    </source>
</evidence>
<dbReference type="OrthoDB" id="36819at2"/>
<evidence type="ECO:0000259" key="3">
    <source>
        <dbReference type="PROSITE" id="PS51186"/>
    </source>
</evidence>
<name>A0A1G6N5Y6_9BACT</name>
<dbReference type="InterPro" id="IPR000182">
    <property type="entry name" value="GNAT_dom"/>
</dbReference>
<gene>
    <name evidence="5" type="ORF">E4650_07925</name>
    <name evidence="4" type="ORF">SAMN04488588_1507</name>
</gene>
<dbReference type="PROSITE" id="PS51186">
    <property type="entry name" value="GNAT"/>
    <property type="match status" value="1"/>
</dbReference>
<accession>A0A1G6N5Y6</accession>
<evidence type="ECO:0000313" key="6">
    <source>
        <dbReference type="Proteomes" id="UP000199322"/>
    </source>
</evidence>
<evidence type="ECO:0000256" key="2">
    <source>
        <dbReference type="ARBA" id="ARBA00023315"/>
    </source>
</evidence>
<dbReference type="Pfam" id="PF00583">
    <property type="entry name" value="Acetyltransf_1"/>
    <property type="match status" value="1"/>
</dbReference>
<evidence type="ECO:0000313" key="7">
    <source>
        <dbReference type="Proteomes" id="UP000297288"/>
    </source>
</evidence>
<keyword evidence="6" id="KW-1185">Reference proteome</keyword>
<keyword evidence="4" id="KW-0687">Ribonucleoprotein</keyword>
<dbReference type="EMBL" id="FMYV01000005">
    <property type="protein sequence ID" value="SDC63091.1"/>
    <property type="molecule type" value="Genomic_DNA"/>
</dbReference>
<dbReference type="EMBL" id="SRME01000005">
    <property type="protein sequence ID" value="TGG87225.1"/>
    <property type="molecule type" value="Genomic_DNA"/>
</dbReference>
<dbReference type="InterPro" id="IPR016181">
    <property type="entry name" value="Acyl_CoA_acyltransferase"/>
</dbReference>
<proteinExistence type="predicted"/>
<reference evidence="5 7" key="2">
    <citation type="submission" date="2019-04" db="EMBL/GenBank/DDBJ databases">
        <title>Draft genome sequence data and analysis of a Fermenting Bacterium, Geotoga petraea strain HO-Geo1, isolated from heavy-oil petroleum reservoir in Russia.</title>
        <authorList>
            <person name="Grouzdev D.S."/>
            <person name="Semenova E.M."/>
            <person name="Sokolova D.S."/>
            <person name="Tourova T.P."/>
            <person name="Poltaraus A.B."/>
            <person name="Nazina T.N."/>
        </authorList>
    </citation>
    <scope>NUCLEOTIDE SEQUENCE [LARGE SCALE GENOMIC DNA]</scope>
    <source>
        <strain evidence="5 7">HO-Geo1</strain>
    </source>
</reference>